<evidence type="ECO:0000256" key="1">
    <source>
        <dbReference type="SAM" id="Phobius"/>
    </source>
</evidence>
<feature type="transmembrane region" description="Helical" evidence="1">
    <location>
        <begin position="42"/>
        <end position="67"/>
    </location>
</feature>
<accession>A0ABD5YSE4</accession>
<reference evidence="2 3" key="1">
    <citation type="journal article" date="2019" name="Int. J. Syst. Evol. Microbiol.">
        <title>The Global Catalogue of Microorganisms (GCM) 10K type strain sequencing project: providing services to taxonomists for standard genome sequencing and annotation.</title>
        <authorList>
            <consortium name="The Broad Institute Genomics Platform"/>
            <consortium name="The Broad Institute Genome Sequencing Center for Infectious Disease"/>
            <person name="Wu L."/>
            <person name="Ma J."/>
        </authorList>
    </citation>
    <scope>NUCLEOTIDE SEQUENCE [LARGE SCALE GENOMIC DNA]</scope>
    <source>
        <strain evidence="2 3">RDMS1</strain>
    </source>
</reference>
<evidence type="ECO:0000313" key="2">
    <source>
        <dbReference type="EMBL" id="MFC7190598.1"/>
    </source>
</evidence>
<dbReference type="RefSeq" id="WP_264556019.1">
    <property type="nucleotide sequence ID" value="NZ_CP109979.1"/>
</dbReference>
<comment type="caution">
    <text evidence="2">The sequence shown here is derived from an EMBL/GenBank/DDBJ whole genome shotgun (WGS) entry which is preliminary data.</text>
</comment>
<protein>
    <submittedName>
        <fullName evidence="2">Uncharacterized protein</fullName>
    </submittedName>
</protein>
<dbReference type="EMBL" id="JBHTAX010000001">
    <property type="protein sequence ID" value="MFC7190598.1"/>
    <property type="molecule type" value="Genomic_DNA"/>
</dbReference>
<organism evidence="2 3">
    <name type="scientific">Halocatena marina</name>
    <dbReference type="NCBI Taxonomy" id="2934937"/>
    <lineage>
        <taxon>Archaea</taxon>
        <taxon>Methanobacteriati</taxon>
        <taxon>Methanobacteriota</taxon>
        <taxon>Stenosarchaea group</taxon>
        <taxon>Halobacteria</taxon>
        <taxon>Halobacteriales</taxon>
        <taxon>Natronomonadaceae</taxon>
        <taxon>Halocatena</taxon>
    </lineage>
</organism>
<proteinExistence type="predicted"/>
<evidence type="ECO:0000313" key="3">
    <source>
        <dbReference type="Proteomes" id="UP001596417"/>
    </source>
</evidence>
<keyword evidence="3" id="KW-1185">Reference proteome</keyword>
<dbReference type="AlphaFoldDB" id="A0ABD5YSE4"/>
<keyword evidence="1" id="KW-0472">Membrane</keyword>
<dbReference type="Proteomes" id="UP001596417">
    <property type="component" value="Unassembled WGS sequence"/>
</dbReference>
<keyword evidence="1" id="KW-1133">Transmembrane helix</keyword>
<sequence length="81" mass="9147">MVLSTLTTLLLRDEAFWIAFALWFAGTLTSEIVLIRIIELDFVVNLVVLGSLLFLIRILVAIIVILYNNVRYGYEEALTGS</sequence>
<name>A0ABD5YSE4_9EURY</name>
<gene>
    <name evidence="2" type="ORF">ACFQL7_12610</name>
</gene>
<dbReference type="GeneID" id="76200229"/>
<keyword evidence="1" id="KW-0812">Transmembrane</keyword>
<feature type="transmembrane region" description="Helical" evidence="1">
    <location>
        <begin position="15"/>
        <end position="35"/>
    </location>
</feature>